<accession>A0AAV3XWC8</accession>
<keyword evidence="3" id="KW-1185">Reference proteome</keyword>
<reference evidence="2 3" key="1">
    <citation type="journal article" date="2021" name="Elife">
        <title>Chloroplast acquisition without the gene transfer in kleptoplastic sea slugs, Plakobranchus ocellatus.</title>
        <authorList>
            <person name="Maeda T."/>
            <person name="Takahashi S."/>
            <person name="Yoshida T."/>
            <person name="Shimamura S."/>
            <person name="Takaki Y."/>
            <person name="Nagai Y."/>
            <person name="Toyoda A."/>
            <person name="Suzuki Y."/>
            <person name="Arimoto A."/>
            <person name="Ishii H."/>
            <person name="Satoh N."/>
            <person name="Nishiyama T."/>
            <person name="Hasebe M."/>
            <person name="Maruyama T."/>
            <person name="Minagawa J."/>
            <person name="Obokata J."/>
            <person name="Shigenobu S."/>
        </authorList>
    </citation>
    <scope>NUCLEOTIDE SEQUENCE [LARGE SCALE GENOMIC DNA]</scope>
</reference>
<proteinExistence type="predicted"/>
<evidence type="ECO:0000256" key="1">
    <source>
        <dbReference type="SAM" id="MobiDB-lite"/>
    </source>
</evidence>
<dbReference type="AlphaFoldDB" id="A0AAV3XWC8"/>
<feature type="region of interest" description="Disordered" evidence="1">
    <location>
        <begin position="74"/>
        <end position="114"/>
    </location>
</feature>
<feature type="compositionally biased region" description="Basic and acidic residues" evidence="1">
    <location>
        <begin position="95"/>
        <end position="108"/>
    </location>
</feature>
<protein>
    <submittedName>
        <fullName evidence="2">Uncharacterized protein</fullName>
    </submittedName>
</protein>
<gene>
    <name evidence="2" type="ORF">PoB_000056900</name>
</gene>
<dbReference type="EMBL" id="BLXT01000055">
    <property type="protein sequence ID" value="GFN74063.1"/>
    <property type="molecule type" value="Genomic_DNA"/>
</dbReference>
<dbReference type="Proteomes" id="UP000735302">
    <property type="component" value="Unassembled WGS sequence"/>
</dbReference>
<sequence>MKETCDFAKTIFHGRQEDRKLSEKPFCRRWPYNEKKKQKQKIKQKADRETTFCGCKPYKRSDQMEQTEMQLVQPCGAQKTSKGVTGARQGGGKAEGIERYKAKHDSVYTKKKTT</sequence>
<evidence type="ECO:0000313" key="2">
    <source>
        <dbReference type="EMBL" id="GFN74063.1"/>
    </source>
</evidence>
<organism evidence="2 3">
    <name type="scientific">Plakobranchus ocellatus</name>
    <dbReference type="NCBI Taxonomy" id="259542"/>
    <lineage>
        <taxon>Eukaryota</taxon>
        <taxon>Metazoa</taxon>
        <taxon>Spiralia</taxon>
        <taxon>Lophotrochozoa</taxon>
        <taxon>Mollusca</taxon>
        <taxon>Gastropoda</taxon>
        <taxon>Heterobranchia</taxon>
        <taxon>Euthyneura</taxon>
        <taxon>Panpulmonata</taxon>
        <taxon>Sacoglossa</taxon>
        <taxon>Placobranchoidea</taxon>
        <taxon>Plakobranchidae</taxon>
        <taxon>Plakobranchus</taxon>
    </lineage>
</organism>
<evidence type="ECO:0000313" key="3">
    <source>
        <dbReference type="Proteomes" id="UP000735302"/>
    </source>
</evidence>
<comment type="caution">
    <text evidence="2">The sequence shown here is derived from an EMBL/GenBank/DDBJ whole genome shotgun (WGS) entry which is preliminary data.</text>
</comment>
<name>A0AAV3XWC8_9GAST</name>